<evidence type="ECO:0008006" key="4">
    <source>
        <dbReference type="Google" id="ProtNLM"/>
    </source>
</evidence>
<dbReference type="EMBL" id="CABFNS010000518">
    <property type="protein sequence ID" value="VUC22162.1"/>
    <property type="molecule type" value="Genomic_DNA"/>
</dbReference>
<dbReference type="CDD" id="cd00067">
    <property type="entry name" value="GAL4"/>
    <property type="match status" value="1"/>
</dbReference>
<dbReference type="PANTHER" id="PTHR38111:SF9">
    <property type="entry name" value="ZN(2)-C6 FUNGAL-TYPE DOMAIN-CONTAINING PROTEIN"/>
    <property type="match status" value="1"/>
</dbReference>
<dbReference type="Proteomes" id="UP000766486">
    <property type="component" value="Unassembled WGS sequence"/>
</dbReference>
<dbReference type="PANTHER" id="PTHR38111">
    <property type="entry name" value="ZN(2)-C6 FUNGAL-TYPE DOMAIN-CONTAINING PROTEIN-RELATED"/>
    <property type="match status" value="1"/>
</dbReference>
<proteinExistence type="predicted"/>
<dbReference type="InterPro" id="IPR053178">
    <property type="entry name" value="Osmoadaptation_assoc"/>
</dbReference>
<comment type="caution">
    <text evidence="2">The sequence shown here is derived from an EMBL/GenBank/DDBJ whole genome shotgun (WGS) entry which is preliminary data.</text>
</comment>
<reference evidence="2 3" key="1">
    <citation type="submission" date="2019-06" db="EMBL/GenBank/DDBJ databases">
        <authorList>
            <person name="Broberg M."/>
        </authorList>
    </citation>
    <scope>NUCLEOTIDE SEQUENCE [LARGE SCALE GENOMIC DNA]</scope>
</reference>
<accession>A0ABY6TUJ8</accession>
<evidence type="ECO:0000313" key="2">
    <source>
        <dbReference type="EMBL" id="VUC22162.1"/>
    </source>
</evidence>
<keyword evidence="1" id="KW-0539">Nucleus</keyword>
<feature type="non-terminal residue" evidence="2">
    <location>
        <position position="1"/>
    </location>
</feature>
<evidence type="ECO:0000313" key="3">
    <source>
        <dbReference type="Proteomes" id="UP000766486"/>
    </source>
</evidence>
<organism evidence="2 3">
    <name type="scientific">Bionectria ochroleuca</name>
    <name type="common">Gliocladium roseum</name>
    <dbReference type="NCBI Taxonomy" id="29856"/>
    <lineage>
        <taxon>Eukaryota</taxon>
        <taxon>Fungi</taxon>
        <taxon>Dikarya</taxon>
        <taxon>Ascomycota</taxon>
        <taxon>Pezizomycotina</taxon>
        <taxon>Sordariomycetes</taxon>
        <taxon>Hypocreomycetidae</taxon>
        <taxon>Hypocreales</taxon>
        <taxon>Bionectriaceae</taxon>
        <taxon>Clonostachys</taxon>
    </lineage>
</organism>
<dbReference type="InterPro" id="IPR001138">
    <property type="entry name" value="Zn2Cys6_DnaBD"/>
</dbReference>
<gene>
    <name evidence="2" type="ORF">CLO192961_LOCUS76028</name>
</gene>
<keyword evidence="3" id="KW-1185">Reference proteome</keyword>
<sequence length="500" mass="56745">CDQKWPTCTQCIRKGVRCPGPSSMVKFVPPVRPPDAGSSKVPESAEPPQLAMMVSRGPMRPYGDGGAIEWSFRLKLPRPVMSTAADRVGSQLISLYEEKDTSVFGSPTYLEFCPQRLSQSSCLVDCVEFYCDNWVKANLGRPEYELFGSRLFKKAIRSLQSAINSDKAYTVETLASMILLYRVLIYTGAHSRDSGNHHRGIRHVAKQMGVPRKGDLLHASLIDQALSYLPEESPWREQVLGLEPPFWERDSEEEVEANHGELDWDPTAEIMAEYEDSPEKAVEAFNAANDEFSVVYGYLNRFWWPQLFEIWRNPVGMADKSTSLMEQISKAEIVFGKSMNKAWRACLSLEIIEKSQNPNFFLGYTYSFEDFGIFREFLMMIQAYSVLVLILYELGQHLGSREDALYDKHRDLCVRIWACIPSMSEWDPVSALGLFGIMFPTFGPATDEELGHILDLNIRLGGIITTRDMTVQAFRPHIDSAVRKYTGRERFAATLSDDWA</sequence>
<protein>
    <recommendedName>
        <fullName evidence="4">Zn(2)-C6 fungal-type domain-containing protein</fullName>
    </recommendedName>
</protein>
<name>A0ABY6TUJ8_BIOOC</name>
<evidence type="ECO:0000256" key="1">
    <source>
        <dbReference type="ARBA" id="ARBA00023242"/>
    </source>
</evidence>